<comment type="caution">
    <text evidence="4">The sequence shown here is derived from an EMBL/GenBank/DDBJ whole genome shotgun (WGS) entry which is preliminary data.</text>
</comment>
<keyword evidence="2" id="KW-1133">Transmembrane helix</keyword>
<dbReference type="Proteomes" id="UP000538147">
    <property type="component" value="Unassembled WGS sequence"/>
</dbReference>
<evidence type="ECO:0000256" key="2">
    <source>
        <dbReference type="SAM" id="Phobius"/>
    </source>
</evidence>
<evidence type="ECO:0000259" key="3">
    <source>
        <dbReference type="Pfam" id="PF02719"/>
    </source>
</evidence>
<dbReference type="RefSeq" id="WP_184201069.1">
    <property type="nucleotide sequence ID" value="NZ_JACIIV010000020.1"/>
</dbReference>
<accession>A0A841LH81</accession>
<dbReference type="InterPro" id="IPR036291">
    <property type="entry name" value="NAD(P)-bd_dom_sf"/>
</dbReference>
<feature type="transmembrane region" description="Helical" evidence="2">
    <location>
        <begin position="26"/>
        <end position="44"/>
    </location>
</feature>
<keyword evidence="5" id="KW-1185">Reference proteome</keyword>
<name>A0A841LH81_9SPHN</name>
<dbReference type="SUPFAM" id="SSF51735">
    <property type="entry name" value="NAD(P)-binding Rossmann-fold domains"/>
    <property type="match status" value="1"/>
</dbReference>
<dbReference type="PANTHER" id="PTHR43318">
    <property type="entry name" value="UDP-N-ACETYLGLUCOSAMINE 4,6-DEHYDRATASE"/>
    <property type="match status" value="1"/>
</dbReference>
<evidence type="ECO:0000256" key="1">
    <source>
        <dbReference type="ARBA" id="ARBA00007430"/>
    </source>
</evidence>
<proteinExistence type="inferred from homology"/>
<dbReference type="Gene3D" id="3.40.50.720">
    <property type="entry name" value="NAD(P)-binding Rossmann-like Domain"/>
    <property type="match status" value="2"/>
</dbReference>
<keyword evidence="2" id="KW-0812">Transmembrane</keyword>
<dbReference type="PANTHER" id="PTHR43318:SF1">
    <property type="entry name" value="POLYSACCHARIDE BIOSYNTHESIS PROTEIN EPSC-RELATED"/>
    <property type="match status" value="1"/>
</dbReference>
<feature type="domain" description="Polysaccharide biosynthesis protein CapD-like" evidence="3">
    <location>
        <begin position="269"/>
        <end position="558"/>
    </location>
</feature>
<reference evidence="4 5" key="1">
    <citation type="submission" date="2020-08" db="EMBL/GenBank/DDBJ databases">
        <title>Genomic Encyclopedia of Type Strains, Phase IV (KMG-IV): sequencing the most valuable type-strain genomes for metagenomic binning, comparative biology and taxonomic classification.</title>
        <authorList>
            <person name="Goeker M."/>
        </authorList>
    </citation>
    <scope>NUCLEOTIDE SEQUENCE [LARGE SCALE GENOMIC DNA]</scope>
    <source>
        <strain evidence="4 5">DSM 102189</strain>
    </source>
</reference>
<feature type="transmembrane region" description="Helical" evidence="2">
    <location>
        <begin position="56"/>
        <end position="76"/>
    </location>
</feature>
<dbReference type="EMBL" id="JACIIV010000020">
    <property type="protein sequence ID" value="MBB6228552.1"/>
    <property type="molecule type" value="Genomic_DNA"/>
</dbReference>
<evidence type="ECO:0000313" key="5">
    <source>
        <dbReference type="Proteomes" id="UP000538147"/>
    </source>
</evidence>
<keyword evidence="2" id="KW-0472">Membrane</keyword>
<dbReference type="CDD" id="cd05237">
    <property type="entry name" value="UDP_invert_4-6DH_SDR_e"/>
    <property type="match status" value="1"/>
</dbReference>
<gene>
    <name evidence="4" type="ORF">FHS79_002742</name>
</gene>
<dbReference type="InterPro" id="IPR003869">
    <property type="entry name" value="Polysac_CapD-like"/>
</dbReference>
<organism evidence="4 5">
    <name type="scientific">Polymorphobacter multimanifer</name>
    <dbReference type="NCBI Taxonomy" id="1070431"/>
    <lineage>
        <taxon>Bacteria</taxon>
        <taxon>Pseudomonadati</taxon>
        <taxon>Pseudomonadota</taxon>
        <taxon>Alphaproteobacteria</taxon>
        <taxon>Sphingomonadales</taxon>
        <taxon>Sphingosinicellaceae</taxon>
        <taxon>Polymorphobacter</taxon>
    </lineage>
</organism>
<dbReference type="Pfam" id="PF02719">
    <property type="entry name" value="Polysacc_synt_2"/>
    <property type="match status" value="1"/>
</dbReference>
<protein>
    <submittedName>
        <fullName evidence="4">O-antigen biosynthesis protein WbqV</fullName>
    </submittedName>
</protein>
<dbReference type="AlphaFoldDB" id="A0A841LH81"/>
<comment type="similarity">
    <text evidence="1">Belongs to the polysaccharide synthase family.</text>
</comment>
<sequence>MLLVLGQIALLQVVLNWKNVEGLGLTIAGSVIIAFIVLLMVGAHRHVWGRISLQNVMGLLIAAVLVALATATLVAMQVGMVAFSRVLLGGTVMYVCCWSAPRLMLRLWLEWQGGRNAAAPAEVEPVLVYGSRRRAEQFIKMAADGTRYRVVGFLHDNRGLAGKRLQGVDSAGSLEMLGATLHRLRAKQHDVKRLIVAGDIERPDELAAALAAAAEHGLLLCRLPSLLSLVEPSRLGDAVKAVSIEDILHRDQISIQGSRAPAYLHGKTVLVTGAGGSIGSELVRQIAVHKPDSIILVESCEFNLYQIDLQMSQRFPHVKRITALCDVRDRQLLAHIFDRHRPAIVLHAAALKHVPLMETHLDQAILTNILGTHNVATLAADYGAEIMTLVSTDKAVNPTSVMGCTKRWAEIICQSLDEARDRRASATRYACVRFGNVLDSAGSVVPLFRQQIAAGGPITITHRDITRYFMTIPEACELILVATAATAETAPPSSQVFVLDMGSPIRIVDLAIRMIQLHGLRPNEDIAIDYVGLRPGEKLYEELAHSEEDLVPAPFPKASLARARACSLEMLDTALARVLHAARHGSVSDMDDALRVLVPEYSGRHRAPAPQPVARALAVAS</sequence>
<evidence type="ECO:0000313" key="4">
    <source>
        <dbReference type="EMBL" id="MBB6228552.1"/>
    </source>
</evidence>
<dbReference type="InterPro" id="IPR051203">
    <property type="entry name" value="Polysaccharide_Synthase-Rel"/>
</dbReference>